<sequence length="85" mass="9842">MAAAILKMNSGWFLDGGRQSRVLATRGSAARLPLNEFYNLTYKRHIYSISKLTGAKKKHKQNISSFLWHKRLRHISKSRMQGLIR</sequence>
<reference evidence="1" key="1">
    <citation type="submission" date="2023-03" db="EMBL/GenBank/DDBJ databases">
        <title>Chromosome-scale reference genome and RAD-based genetic map of yellow starthistle (Centaurea solstitialis) reveal putative structural variation and QTLs associated with invader traits.</title>
        <authorList>
            <person name="Reatini B."/>
            <person name="Cang F.A."/>
            <person name="Jiang Q."/>
            <person name="Mckibben M.T.W."/>
            <person name="Barker M.S."/>
            <person name="Rieseberg L.H."/>
            <person name="Dlugosch K.M."/>
        </authorList>
    </citation>
    <scope>NUCLEOTIDE SEQUENCE</scope>
    <source>
        <strain evidence="1">CAN-66</strain>
        <tissue evidence="1">Leaf</tissue>
    </source>
</reference>
<organism evidence="1 2">
    <name type="scientific">Centaurea solstitialis</name>
    <name type="common">yellow star-thistle</name>
    <dbReference type="NCBI Taxonomy" id="347529"/>
    <lineage>
        <taxon>Eukaryota</taxon>
        <taxon>Viridiplantae</taxon>
        <taxon>Streptophyta</taxon>
        <taxon>Embryophyta</taxon>
        <taxon>Tracheophyta</taxon>
        <taxon>Spermatophyta</taxon>
        <taxon>Magnoliopsida</taxon>
        <taxon>eudicotyledons</taxon>
        <taxon>Gunneridae</taxon>
        <taxon>Pentapetalae</taxon>
        <taxon>asterids</taxon>
        <taxon>campanulids</taxon>
        <taxon>Asterales</taxon>
        <taxon>Asteraceae</taxon>
        <taxon>Carduoideae</taxon>
        <taxon>Cardueae</taxon>
        <taxon>Centaureinae</taxon>
        <taxon>Centaurea</taxon>
    </lineage>
</organism>
<dbReference type="Proteomes" id="UP001172457">
    <property type="component" value="Chromosome 1"/>
</dbReference>
<gene>
    <name evidence="1" type="ORF">OSB04_002843</name>
</gene>
<name>A0AA38UB77_9ASTR</name>
<evidence type="ECO:0000313" key="2">
    <source>
        <dbReference type="Proteomes" id="UP001172457"/>
    </source>
</evidence>
<dbReference type="EMBL" id="JARYMX010000001">
    <property type="protein sequence ID" value="KAJ9566877.1"/>
    <property type="molecule type" value="Genomic_DNA"/>
</dbReference>
<proteinExistence type="predicted"/>
<dbReference type="AlphaFoldDB" id="A0AA38UB77"/>
<protein>
    <submittedName>
        <fullName evidence="1">Uncharacterized protein</fullName>
    </submittedName>
</protein>
<comment type="caution">
    <text evidence="1">The sequence shown here is derived from an EMBL/GenBank/DDBJ whole genome shotgun (WGS) entry which is preliminary data.</text>
</comment>
<keyword evidence="2" id="KW-1185">Reference proteome</keyword>
<evidence type="ECO:0000313" key="1">
    <source>
        <dbReference type="EMBL" id="KAJ9566877.1"/>
    </source>
</evidence>
<accession>A0AA38UB77</accession>